<reference evidence="2 3" key="1">
    <citation type="journal article" date="2007" name="Genome Res.">
        <title>Genome characteristics of facultatively symbiotic Frankia sp. strains reflect host range and host plant biogeography.</title>
        <authorList>
            <person name="Normand P."/>
            <person name="Lapierre P."/>
            <person name="Tisa L.S."/>
            <person name="Gogarten J.P."/>
            <person name="Alloisio N."/>
            <person name="Bagnarol E."/>
            <person name="Bassi C.A."/>
            <person name="Berry A.M."/>
            <person name="Bickhart D.M."/>
            <person name="Choisne N."/>
            <person name="Couloux A."/>
            <person name="Cournoyer B."/>
            <person name="Cruveiller S."/>
            <person name="Daubin V."/>
            <person name="Demange N."/>
            <person name="Francino M.P."/>
            <person name="Goltsman E."/>
            <person name="Huang Y."/>
            <person name="Kopp O.R."/>
            <person name="Labarre L."/>
            <person name="Lapidus A."/>
            <person name="Lavire C."/>
            <person name="Marechal J."/>
            <person name="Martinez M."/>
            <person name="Mastronunzio J.E."/>
            <person name="Mullin B.C."/>
            <person name="Niemann J."/>
            <person name="Pujic P."/>
            <person name="Rawnsley T."/>
            <person name="Rouy Z."/>
            <person name="Schenowitz C."/>
            <person name="Sellstedt A."/>
            <person name="Tavares F."/>
            <person name="Tomkins J.P."/>
            <person name="Vallenet D."/>
            <person name="Valverde C."/>
            <person name="Wall L.G."/>
            <person name="Wang Y."/>
            <person name="Medigue C."/>
            <person name="Benson D.R."/>
        </authorList>
    </citation>
    <scope>NUCLEOTIDE SEQUENCE [LARGE SCALE GENOMIC DNA]</scope>
    <source>
        <strain evidence="3">DSM 45818 / CECT 9043 / CcI3</strain>
    </source>
</reference>
<feature type="region of interest" description="Disordered" evidence="1">
    <location>
        <begin position="1"/>
        <end position="25"/>
    </location>
</feature>
<evidence type="ECO:0000313" key="3">
    <source>
        <dbReference type="Proteomes" id="UP000001937"/>
    </source>
</evidence>
<dbReference type="Proteomes" id="UP000001937">
    <property type="component" value="Chromosome"/>
</dbReference>
<dbReference type="HOGENOM" id="CLU_2522713_0_0_11"/>
<keyword evidence="3" id="KW-1185">Reference proteome</keyword>
<evidence type="ECO:0000256" key="1">
    <source>
        <dbReference type="SAM" id="MobiDB-lite"/>
    </source>
</evidence>
<sequence>MTTVGCRALSSPHARGSSPSPRTRPVTHAVVPARAGIFRFPSIDRAACDRRPRTRGDLPVSCIPIAAAAASSPHARGSSYFPEL</sequence>
<dbReference type="EMBL" id="CP000249">
    <property type="protein sequence ID" value="ABD09420.1"/>
    <property type="molecule type" value="Genomic_DNA"/>
</dbReference>
<dbReference type="STRING" id="106370.Francci3_0026"/>
<name>Q2JH22_FRACC</name>
<proteinExistence type="predicted"/>
<evidence type="ECO:0000313" key="2">
    <source>
        <dbReference type="EMBL" id="ABD09420.1"/>
    </source>
</evidence>
<gene>
    <name evidence="2" type="ordered locus">Francci3_0026</name>
</gene>
<organism evidence="2 3">
    <name type="scientific">Frankia casuarinae (strain DSM 45818 / CECT 9043 / HFP020203 / CcI3)</name>
    <dbReference type="NCBI Taxonomy" id="106370"/>
    <lineage>
        <taxon>Bacteria</taxon>
        <taxon>Bacillati</taxon>
        <taxon>Actinomycetota</taxon>
        <taxon>Actinomycetes</taxon>
        <taxon>Frankiales</taxon>
        <taxon>Frankiaceae</taxon>
        <taxon>Frankia</taxon>
    </lineage>
</organism>
<dbReference type="AlphaFoldDB" id="Q2JH22"/>
<dbReference type="KEGG" id="fra:Francci3_0026"/>
<dbReference type="AntiFam" id="ANF00057">
    <property type="entry name" value="Translation of E. coli type CRISPR repeat"/>
</dbReference>
<accession>Q2JH22</accession>
<protein>
    <submittedName>
        <fullName evidence="2">Uncharacterized protein</fullName>
    </submittedName>
</protein>